<feature type="compositionally biased region" description="Polar residues" evidence="1">
    <location>
        <begin position="47"/>
        <end position="61"/>
    </location>
</feature>
<dbReference type="Proteomes" id="UP000318571">
    <property type="component" value="Chromosome 1"/>
</dbReference>
<proteinExistence type="predicted"/>
<sequence>MASEEVAISFEAVSLSEERKSPEASATSSVESATLRASSAHPLSRNGIKSATVDHQSNKLSVSLDPE</sequence>
<organism evidence="2 3">
    <name type="scientific">Tigriopus californicus</name>
    <name type="common">Marine copepod</name>
    <dbReference type="NCBI Taxonomy" id="6832"/>
    <lineage>
        <taxon>Eukaryota</taxon>
        <taxon>Metazoa</taxon>
        <taxon>Ecdysozoa</taxon>
        <taxon>Arthropoda</taxon>
        <taxon>Crustacea</taxon>
        <taxon>Multicrustacea</taxon>
        <taxon>Hexanauplia</taxon>
        <taxon>Copepoda</taxon>
        <taxon>Harpacticoida</taxon>
        <taxon>Harpacticidae</taxon>
        <taxon>Tigriopus</taxon>
    </lineage>
</organism>
<dbReference type="AlphaFoldDB" id="A0A553NT05"/>
<comment type="caution">
    <text evidence="2">The sequence shown here is derived from an EMBL/GenBank/DDBJ whole genome shotgun (WGS) entry which is preliminary data.</text>
</comment>
<reference evidence="2 3" key="1">
    <citation type="journal article" date="2018" name="Nat. Ecol. Evol.">
        <title>Genomic signatures of mitonuclear coevolution across populations of Tigriopus californicus.</title>
        <authorList>
            <person name="Barreto F.S."/>
            <person name="Watson E.T."/>
            <person name="Lima T.G."/>
            <person name="Willett C.S."/>
            <person name="Edmands S."/>
            <person name="Li W."/>
            <person name="Burton R.S."/>
        </authorList>
    </citation>
    <scope>NUCLEOTIDE SEQUENCE [LARGE SCALE GENOMIC DNA]</scope>
    <source>
        <strain evidence="2 3">San Diego</strain>
    </source>
</reference>
<evidence type="ECO:0000313" key="3">
    <source>
        <dbReference type="Proteomes" id="UP000318571"/>
    </source>
</evidence>
<evidence type="ECO:0000256" key="1">
    <source>
        <dbReference type="SAM" id="MobiDB-lite"/>
    </source>
</evidence>
<feature type="compositionally biased region" description="Low complexity" evidence="1">
    <location>
        <begin position="23"/>
        <end position="34"/>
    </location>
</feature>
<protein>
    <submittedName>
        <fullName evidence="2">Uncharacterized protein</fullName>
    </submittedName>
</protein>
<name>A0A553NT05_TIGCA</name>
<dbReference type="EMBL" id="VCGU01000010">
    <property type="protein sequence ID" value="TRY68562.1"/>
    <property type="molecule type" value="Genomic_DNA"/>
</dbReference>
<keyword evidence="3" id="KW-1185">Reference proteome</keyword>
<accession>A0A553NT05</accession>
<gene>
    <name evidence="2" type="ORF">TCAL_16530</name>
</gene>
<evidence type="ECO:0000313" key="2">
    <source>
        <dbReference type="EMBL" id="TRY68562.1"/>
    </source>
</evidence>
<feature type="region of interest" description="Disordered" evidence="1">
    <location>
        <begin position="15"/>
        <end position="67"/>
    </location>
</feature>